<evidence type="ECO:0008006" key="3">
    <source>
        <dbReference type="Google" id="ProtNLM"/>
    </source>
</evidence>
<name>A0ABS7PSN2_9SPHN</name>
<accession>A0ABS7PSN2</accession>
<gene>
    <name evidence="1" type="ORF">K7G82_13925</name>
</gene>
<evidence type="ECO:0000313" key="2">
    <source>
        <dbReference type="Proteomes" id="UP000706039"/>
    </source>
</evidence>
<keyword evidence="2" id="KW-1185">Reference proteome</keyword>
<proteinExistence type="predicted"/>
<sequence length="54" mass="6329">MPHESQYDYYLRRERECREAAERSSDPAIRHTHLSFAQKYAGFVEAAGRRVNAT</sequence>
<organism evidence="1 2">
    <name type="scientific">Sphingomonas colocasiae</name>
    <dbReference type="NCBI Taxonomy" id="1848973"/>
    <lineage>
        <taxon>Bacteria</taxon>
        <taxon>Pseudomonadati</taxon>
        <taxon>Pseudomonadota</taxon>
        <taxon>Alphaproteobacteria</taxon>
        <taxon>Sphingomonadales</taxon>
        <taxon>Sphingomonadaceae</taxon>
        <taxon>Sphingomonas</taxon>
    </lineage>
</organism>
<protein>
    <recommendedName>
        <fullName evidence="3">DUF4167 domain-containing protein</fullName>
    </recommendedName>
</protein>
<comment type="caution">
    <text evidence="1">The sequence shown here is derived from an EMBL/GenBank/DDBJ whole genome shotgun (WGS) entry which is preliminary data.</text>
</comment>
<dbReference type="Proteomes" id="UP000706039">
    <property type="component" value="Unassembled WGS sequence"/>
</dbReference>
<reference evidence="1 2" key="1">
    <citation type="submission" date="2021-08" db="EMBL/GenBank/DDBJ databases">
        <authorList>
            <person name="Tuo L."/>
        </authorList>
    </citation>
    <scope>NUCLEOTIDE SEQUENCE [LARGE SCALE GENOMIC DNA]</scope>
    <source>
        <strain evidence="1 2">JCM 31229</strain>
    </source>
</reference>
<dbReference type="RefSeq" id="WP_222990509.1">
    <property type="nucleotide sequence ID" value="NZ_JAINVV010000006.1"/>
</dbReference>
<evidence type="ECO:0000313" key="1">
    <source>
        <dbReference type="EMBL" id="MBY8823397.1"/>
    </source>
</evidence>
<dbReference type="EMBL" id="JAINVV010000006">
    <property type="protein sequence ID" value="MBY8823397.1"/>
    <property type="molecule type" value="Genomic_DNA"/>
</dbReference>